<evidence type="ECO:0000313" key="2">
    <source>
        <dbReference type="EMBL" id="WMV33092.1"/>
    </source>
</evidence>
<accession>A0AAF0R338</accession>
<keyword evidence="3" id="KW-1185">Reference proteome</keyword>
<dbReference type="PANTHER" id="PTHR47723:SF24">
    <property type="entry name" value="RNASE H TYPE-1 DOMAIN-CONTAINING PROTEIN"/>
    <property type="match status" value="1"/>
</dbReference>
<proteinExistence type="predicted"/>
<dbReference type="Pfam" id="PF13456">
    <property type="entry name" value="RVT_3"/>
    <property type="match status" value="1"/>
</dbReference>
<evidence type="ECO:0000313" key="3">
    <source>
        <dbReference type="Proteomes" id="UP001234989"/>
    </source>
</evidence>
<dbReference type="InterPro" id="IPR053151">
    <property type="entry name" value="RNase_H-like"/>
</dbReference>
<dbReference type="Gene3D" id="3.30.420.10">
    <property type="entry name" value="Ribonuclease H-like superfamily/Ribonuclease H"/>
    <property type="match status" value="1"/>
</dbReference>
<dbReference type="CDD" id="cd06222">
    <property type="entry name" value="RNase_H_like"/>
    <property type="match status" value="1"/>
</dbReference>
<dbReference type="GO" id="GO:0004523">
    <property type="term" value="F:RNA-DNA hybrid ribonuclease activity"/>
    <property type="evidence" value="ECO:0007669"/>
    <property type="project" value="InterPro"/>
</dbReference>
<dbReference type="PANTHER" id="PTHR47723">
    <property type="entry name" value="OS05G0353850 PROTEIN"/>
    <property type="match status" value="1"/>
</dbReference>
<dbReference type="Proteomes" id="UP001234989">
    <property type="component" value="Chromosome 6"/>
</dbReference>
<evidence type="ECO:0000259" key="1">
    <source>
        <dbReference type="Pfam" id="PF13456"/>
    </source>
</evidence>
<sequence length="106" mass="12510">MRFSRVTIETDSLLLKNILQGNWEIPRNIRNIVEDTLTLMQYFTVNIEHTYRKGNTLADYLANYAFEVIGRQQFNTYSELPLQGRKILNLDKHSVPNLRIKNKAIR</sequence>
<protein>
    <recommendedName>
        <fullName evidence="1">RNase H type-1 domain-containing protein</fullName>
    </recommendedName>
</protein>
<dbReference type="GO" id="GO:0003676">
    <property type="term" value="F:nucleic acid binding"/>
    <property type="evidence" value="ECO:0007669"/>
    <property type="project" value="InterPro"/>
</dbReference>
<dbReference type="SUPFAM" id="SSF53098">
    <property type="entry name" value="Ribonuclease H-like"/>
    <property type="match status" value="1"/>
</dbReference>
<feature type="domain" description="RNase H type-1" evidence="1">
    <location>
        <begin position="3"/>
        <end position="65"/>
    </location>
</feature>
<dbReference type="InterPro" id="IPR044730">
    <property type="entry name" value="RNase_H-like_dom_plant"/>
</dbReference>
<dbReference type="InterPro" id="IPR002156">
    <property type="entry name" value="RNaseH_domain"/>
</dbReference>
<dbReference type="InterPro" id="IPR012337">
    <property type="entry name" value="RNaseH-like_sf"/>
</dbReference>
<reference evidence="2" key="1">
    <citation type="submission" date="2023-08" db="EMBL/GenBank/DDBJ databases">
        <title>A de novo genome assembly of Solanum verrucosum Schlechtendal, a Mexican diploid species geographically isolated from the other diploid A-genome species in potato relatives.</title>
        <authorList>
            <person name="Hosaka K."/>
        </authorList>
    </citation>
    <scope>NUCLEOTIDE SEQUENCE</scope>
    <source>
        <tissue evidence="2">Young leaves</tissue>
    </source>
</reference>
<dbReference type="AlphaFoldDB" id="A0AAF0R338"/>
<name>A0AAF0R338_SOLVR</name>
<dbReference type="InterPro" id="IPR036397">
    <property type="entry name" value="RNaseH_sf"/>
</dbReference>
<dbReference type="EMBL" id="CP133617">
    <property type="protein sequence ID" value="WMV33092.1"/>
    <property type="molecule type" value="Genomic_DNA"/>
</dbReference>
<organism evidence="2 3">
    <name type="scientific">Solanum verrucosum</name>
    <dbReference type="NCBI Taxonomy" id="315347"/>
    <lineage>
        <taxon>Eukaryota</taxon>
        <taxon>Viridiplantae</taxon>
        <taxon>Streptophyta</taxon>
        <taxon>Embryophyta</taxon>
        <taxon>Tracheophyta</taxon>
        <taxon>Spermatophyta</taxon>
        <taxon>Magnoliopsida</taxon>
        <taxon>eudicotyledons</taxon>
        <taxon>Gunneridae</taxon>
        <taxon>Pentapetalae</taxon>
        <taxon>asterids</taxon>
        <taxon>lamiids</taxon>
        <taxon>Solanales</taxon>
        <taxon>Solanaceae</taxon>
        <taxon>Solanoideae</taxon>
        <taxon>Solaneae</taxon>
        <taxon>Solanum</taxon>
    </lineage>
</organism>
<gene>
    <name evidence="2" type="ORF">MTR67_026477</name>
</gene>